<feature type="region of interest" description="Disordered" evidence="1">
    <location>
        <begin position="1"/>
        <end position="49"/>
    </location>
</feature>
<gene>
    <name evidence="2" type="ORF">C1SCF055_LOCUS26157</name>
</gene>
<dbReference type="EMBL" id="CAMXCT020002713">
    <property type="protein sequence ID" value="CAL1153376.1"/>
    <property type="molecule type" value="Genomic_DNA"/>
</dbReference>
<dbReference type="EMBL" id="CAMXCT030002713">
    <property type="protein sequence ID" value="CAL4787313.1"/>
    <property type="molecule type" value="Genomic_DNA"/>
</dbReference>
<proteinExistence type="predicted"/>
<evidence type="ECO:0000256" key="1">
    <source>
        <dbReference type="SAM" id="MobiDB-lite"/>
    </source>
</evidence>
<sequence>MFLLPSLASSKVADKEIPKKAPTAGPSQPAAKSAGGNKRRKTRAEKGCPEELKKFQLRCEHGPVCWAYNLKSGGKKRSVSQELQSKTDEPSHKKGGGKNMNVQHIGQLPPKVSHDPTTDNLKGKRLDEFESAQHTKFSGKLLSDLIFVEVCAGSARLTRTARDFGFNGIAIDHTTQRSYGVDICIFELEDPLQVDELCNFLESEADNIAAVWIAPSCGTASKARERKLPQLAKLGIEVPIPLRSQEQPDQIVHFPTSEEAAYPPVLCQRIVECVKQKAVSFGALLSTTLGEQLQQPDADAAGAVEAFLSSLPKGARITSRQLWKRGELRVVREERQFLSGASELAPEEMVELCWIGIPSEPRDFVTRAIAAGHPRSLDVHVDETMQKVVKLNLIDPPFVLAKKRVEYLKKWTARAKETVAQEEELRNSMPDHVRDLVQHFDSLEFGSFQTDLWELDYNGHDAPGRPQDVVPSPSEAVDLPSGSLVDLPSGTVQHDEFQSSKVNFSNLLTHAMRDTAASSFVLPWETDEWACIFNPDSDIMDTLLPSFEPKLKAVKLNPVDEEVVAVVARDGKPQTHLGKPFFQAAVSRRHDVTWTEKREAELQRALKKWYAIICNWPDSWSCKSELLACATSSEGLELLGDYLTGKAPATLVKRANSLIFMQNMLNQLGYFWPLSEPDFYRFLKTLKSAGHSTSRLKSLLEAVTFCRYSFHLPELHDLTVSKRCLGAVVDDLPGKVKQAEPLTVSDVKRLHWVLEHGNVWDKVFSGAALFCIYARARWSDFIHGNHLRLDTQTDGTIVYADMEVQVHKTMRASANRFKFLDLVASGIGIAGHNWIGHCLDALGHIGRDPLSELDGLSLMPAPGDDGQSLQRSLESDEASKWLRLILGEEINRKDSKRQISSHSLKATLLSMAAKRGLRHEDRLAMGHHIHPFRMADVYAREAQARCIRLIDRLLVEIKTGFFDPDANRAGRFHKEFLPDDSEDLGAERFSEDASVRDDITTEVNKKLDEAENVVLSPDEPLEEGHITSSSSESEAESVELACRMKDLWLIGVSGAAITSGNMSFSSVKLRCGELSTASISFFELLAAQNINSFSELAFSCGTPNRPPSDEEFKGHDAHAVPAKQSTCSVFNNHVD</sequence>
<protein>
    <submittedName>
        <fullName evidence="3">Tyr recombinase domain-containing protein</fullName>
    </submittedName>
</protein>
<name>A0A9P1D155_9DINO</name>
<evidence type="ECO:0000313" key="2">
    <source>
        <dbReference type="EMBL" id="CAI4000001.1"/>
    </source>
</evidence>
<feature type="compositionally biased region" description="Basic and acidic residues" evidence="1">
    <location>
        <begin position="112"/>
        <end position="122"/>
    </location>
</feature>
<accession>A0A9P1D155</accession>
<dbReference type="EMBL" id="CAMXCT010002713">
    <property type="protein sequence ID" value="CAI4000001.1"/>
    <property type="molecule type" value="Genomic_DNA"/>
</dbReference>
<reference evidence="2" key="1">
    <citation type="submission" date="2022-10" db="EMBL/GenBank/DDBJ databases">
        <authorList>
            <person name="Chen Y."/>
            <person name="Dougan E. K."/>
            <person name="Chan C."/>
            <person name="Rhodes N."/>
            <person name="Thang M."/>
        </authorList>
    </citation>
    <scope>NUCLEOTIDE SEQUENCE</scope>
</reference>
<feature type="region of interest" description="Disordered" evidence="1">
    <location>
        <begin position="76"/>
        <end position="122"/>
    </location>
</feature>
<reference evidence="3 4" key="2">
    <citation type="submission" date="2024-05" db="EMBL/GenBank/DDBJ databases">
        <authorList>
            <person name="Chen Y."/>
            <person name="Shah S."/>
            <person name="Dougan E. K."/>
            <person name="Thang M."/>
            <person name="Chan C."/>
        </authorList>
    </citation>
    <scope>NUCLEOTIDE SEQUENCE [LARGE SCALE GENOMIC DNA]</scope>
</reference>
<keyword evidence="4" id="KW-1185">Reference proteome</keyword>
<comment type="caution">
    <text evidence="2">The sequence shown here is derived from an EMBL/GenBank/DDBJ whole genome shotgun (WGS) entry which is preliminary data.</text>
</comment>
<evidence type="ECO:0000313" key="3">
    <source>
        <dbReference type="EMBL" id="CAL4787313.1"/>
    </source>
</evidence>
<dbReference type="Proteomes" id="UP001152797">
    <property type="component" value="Unassembled WGS sequence"/>
</dbReference>
<organism evidence="2">
    <name type="scientific">Cladocopium goreaui</name>
    <dbReference type="NCBI Taxonomy" id="2562237"/>
    <lineage>
        <taxon>Eukaryota</taxon>
        <taxon>Sar</taxon>
        <taxon>Alveolata</taxon>
        <taxon>Dinophyceae</taxon>
        <taxon>Suessiales</taxon>
        <taxon>Symbiodiniaceae</taxon>
        <taxon>Cladocopium</taxon>
    </lineage>
</organism>
<dbReference type="AlphaFoldDB" id="A0A9P1D155"/>
<evidence type="ECO:0000313" key="4">
    <source>
        <dbReference type="Proteomes" id="UP001152797"/>
    </source>
</evidence>